<dbReference type="PANTHER" id="PTHR10937">
    <property type="entry name" value="GLUCOSAMINE--FRUCTOSE-6-PHOSPHATE AMINOTRANSFERASE, ISOMERIZING"/>
    <property type="match status" value="1"/>
</dbReference>
<dbReference type="Gene3D" id="3.40.50.10490">
    <property type="entry name" value="Glucose-6-phosphate isomerase like protein, domain 1"/>
    <property type="match status" value="2"/>
</dbReference>
<keyword evidence="3" id="KW-0032">Aminotransferase</keyword>
<dbReference type="SUPFAM" id="SSF53697">
    <property type="entry name" value="SIS domain"/>
    <property type="match status" value="1"/>
</dbReference>
<dbReference type="InterPro" id="IPR001347">
    <property type="entry name" value="SIS_dom"/>
</dbReference>
<dbReference type="PROSITE" id="PS51464">
    <property type="entry name" value="SIS"/>
    <property type="match status" value="2"/>
</dbReference>
<evidence type="ECO:0000313" key="3">
    <source>
        <dbReference type="EMBL" id="KFZ27896.1"/>
    </source>
</evidence>
<dbReference type="EMBL" id="JPIN01000013">
    <property type="protein sequence ID" value="KFZ27896.1"/>
    <property type="molecule type" value="Genomic_DNA"/>
</dbReference>
<dbReference type="NCBIfam" id="NF046059">
    <property type="entry name" value="NagB_SO3506"/>
    <property type="match status" value="1"/>
</dbReference>
<accession>A0A094J5R7</accession>
<feature type="domain" description="SIS" evidence="2">
    <location>
        <begin position="30"/>
        <end position="175"/>
    </location>
</feature>
<organism evidence="3 4">
    <name type="scientific">Pseudidiomarina atlantica</name>
    <dbReference type="NCBI Taxonomy" id="1517416"/>
    <lineage>
        <taxon>Bacteria</taxon>
        <taxon>Pseudomonadati</taxon>
        <taxon>Pseudomonadota</taxon>
        <taxon>Gammaproteobacteria</taxon>
        <taxon>Alteromonadales</taxon>
        <taxon>Idiomarinaceae</taxon>
        <taxon>Pseudidiomarina</taxon>
    </lineage>
</organism>
<dbReference type="AlphaFoldDB" id="A0A094J5R7"/>
<reference evidence="3 4" key="1">
    <citation type="submission" date="2014-06" db="EMBL/GenBank/DDBJ databases">
        <title>Draft genome sequence of Idiomarina sp. MCCC 1A10513.</title>
        <authorList>
            <person name="Du J."/>
            <person name="Lai Q."/>
            <person name="Shao Z."/>
        </authorList>
    </citation>
    <scope>NUCLEOTIDE SEQUENCE [LARGE SCALE GENOMIC DNA]</scope>
    <source>
        <strain evidence="3 4">MCCC 1A10513</strain>
    </source>
</reference>
<dbReference type="GO" id="GO:0008483">
    <property type="term" value="F:transaminase activity"/>
    <property type="evidence" value="ECO:0007669"/>
    <property type="project" value="UniProtKB-KW"/>
</dbReference>
<dbReference type="InterPro" id="IPR046348">
    <property type="entry name" value="SIS_dom_sf"/>
</dbReference>
<evidence type="ECO:0000259" key="2">
    <source>
        <dbReference type="PROSITE" id="PS51464"/>
    </source>
</evidence>
<dbReference type="OrthoDB" id="9761808at2"/>
<dbReference type="STRING" id="1517416.IDAT_11505"/>
<comment type="caution">
    <text evidence="3">The sequence shown here is derived from an EMBL/GenBank/DDBJ whole genome shotgun (WGS) entry which is preliminary data.</text>
</comment>
<sequence>MSSLMARETAEIPTVIRQQLTHNAACLQRLGAELRAQPPRAVMMIGRGTSDHAGVFAKYLIEVECGAPVMAAAPSIASVYGQTLRLDGMLAICISQSGKSPDIVAQAERAKAGGARVLALVNNVDSPLAAMADDVLPLHAGPELAVAATKSYIASLVALVSLVAAWQDNADLQQALQELPQQLQNTPAQAFALADFQQLKQCVVLGRGFGYAIAREMALKLKEVLSIQAEAFSSAEFLHGPVTLVEQHLTVVNCQIDDEGAVYHQAQIADVEARGAHVVPFLAAGVLHRRLQPIALMQQFYQALEQLAVQQGLNPDAPPGLKKVTETR</sequence>
<dbReference type="CDD" id="cd05008">
    <property type="entry name" value="SIS_GlmS_GlmD_1"/>
    <property type="match status" value="1"/>
</dbReference>
<evidence type="ECO:0000313" key="4">
    <source>
        <dbReference type="Proteomes" id="UP000053718"/>
    </source>
</evidence>
<keyword evidence="3" id="KW-0808">Transferase</keyword>
<protein>
    <submittedName>
        <fullName evidence="3">Glutamine--fructose-6-phosphate aminotransferase</fullName>
    </submittedName>
</protein>
<dbReference type="InterPro" id="IPR035466">
    <property type="entry name" value="GlmS/AgaS_SIS"/>
</dbReference>
<keyword evidence="4" id="KW-1185">Reference proteome</keyword>
<dbReference type="PANTHER" id="PTHR10937:SF8">
    <property type="entry name" value="AMINOTRANSFERASE-RELATED"/>
    <property type="match status" value="1"/>
</dbReference>
<proteinExistence type="predicted"/>
<feature type="domain" description="SIS" evidence="2">
    <location>
        <begin position="192"/>
        <end position="318"/>
    </location>
</feature>
<keyword evidence="1" id="KW-0677">Repeat</keyword>
<dbReference type="Pfam" id="PF01380">
    <property type="entry name" value="SIS"/>
    <property type="match status" value="2"/>
</dbReference>
<dbReference type="RefSeq" id="WP_034733762.1">
    <property type="nucleotide sequence ID" value="NZ_JPIN01000013.1"/>
</dbReference>
<dbReference type="GO" id="GO:0097367">
    <property type="term" value="F:carbohydrate derivative binding"/>
    <property type="evidence" value="ECO:0007669"/>
    <property type="project" value="InterPro"/>
</dbReference>
<dbReference type="InterPro" id="IPR035490">
    <property type="entry name" value="GlmS/FrlB_SIS"/>
</dbReference>
<dbReference type="GO" id="GO:1901135">
    <property type="term" value="P:carbohydrate derivative metabolic process"/>
    <property type="evidence" value="ECO:0007669"/>
    <property type="project" value="InterPro"/>
</dbReference>
<evidence type="ECO:0000256" key="1">
    <source>
        <dbReference type="ARBA" id="ARBA00022737"/>
    </source>
</evidence>
<name>A0A094J5R7_9GAMM</name>
<dbReference type="CDD" id="cd05009">
    <property type="entry name" value="SIS_GlmS_GlmD_2"/>
    <property type="match status" value="1"/>
</dbReference>
<dbReference type="Proteomes" id="UP000053718">
    <property type="component" value="Unassembled WGS sequence"/>
</dbReference>
<dbReference type="eggNOG" id="COG2222">
    <property type="taxonomic scope" value="Bacteria"/>
</dbReference>
<gene>
    <name evidence="3" type="ORF">IDAT_11505</name>
</gene>